<reference evidence="2" key="1">
    <citation type="submission" date="2020-07" db="EMBL/GenBank/DDBJ databases">
        <title>Severe corrosion of carbon steel in oil field produced water can be linked to methanogenic archaea containing a special type of NiFe hydrogenase.</title>
        <authorList>
            <person name="Lahme S."/>
            <person name="Mand J."/>
            <person name="Longwell J."/>
            <person name="Smith R."/>
            <person name="Enning D."/>
        </authorList>
    </citation>
    <scope>NUCLEOTIDE SEQUENCE</scope>
    <source>
        <strain evidence="2">MIC098Bin6</strain>
    </source>
</reference>
<comment type="caution">
    <text evidence="2">The sequence shown here is derived from an EMBL/GenBank/DDBJ whole genome shotgun (WGS) entry which is preliminary data.</text>
</comment>
<dbReference type="Gene3D" id="1.25.40.10">
    <property type="entry name" value="Tetratricopeptide repeat domain"/>
    <property type="match status" value="2"/>
</dbReference>
<gene>
    <name evidence="2" type="ORF">H0S81_03345</name>
</gene>
<dbReference type="EMBL" id="JACCQK010000153">
    <property type="protein sequence ID" value="MBG0778942.1"/>
    <property type="molecule type" value="Genomic_DNA"/>
</dbReference>
<keyword evidence="1" id="KW-1133">Transmembrane helix</keyword>
<protein>
    <submittedName>
        <fullName evidence="2">Tetratricopeptide repeat protein</fullName>
    </submittedName>
</protein>
<keyword evidence="1" id="KW-0812">Transmembrane</keyword>
<keyword evidence="1" id="KW-0472">Membrane</keyword>
<feature type="transmembrane region" description="Helical" evidence="1">
    <location>
        <begin position="38"/>
        <end position="59"/>
    </location>
</feature>
<proteinExistence type="predicted"/>
<sequence length="232" mass="26169">MAAQRVSNERKKELRQLDPLQRNILKALDFASYYKKQLLYIAGAVVVVAIVFAGVLTSFKRSENSASDRVARAMTVYRNLAEDPDAAYQAVKDDFQTVLTDYGNTDAGRMALVRFARICMEAGQYDEAEKWFEKAYDVYGGQAGIGNFLLSSLGHVQLAKNNPEAAVRYFMQIETGESDLLKDEARFILAKIYEARQEDSNSRKMYDLIAREHENSIYADLAQSMTETVAVQ</sequence>
<organism evidence="2 3">
    <name type="scientific">Desulfotignum balticum</name>
    <dbReference type="NCBI Taxonomy" id="115781"/>
    <lineage>
        <taxon>Bacteria</taxon>
        <taxon>Pseudomonadati</taxon>
        <taxon>Thermodesulfobacteriota</taxon>
        <taxon>Desulfobacteria</taxon>
        <taxon>Desulfobacterales</taxon>
        <taxon>Desulfobacteraceae</taxon>
        <taxon>Desulfotignum</taxon>
    </lineage>
</organism>
<dbReference type="InterPro" id="IPR011990">
    <property type="entry name" value="TPR-like_helical_dom_sf"/>
</dbReference>
<dbReference type="Pfam" id="PF13424">
    <property type="entry name" value="TPR_12"/>
    <property type="match status" value="1"/>
</dbReference>
<name>A0A931CT24_9BACT</name>
<evidence type="ECO:0000313" key="2">
    <source>
        <dbReference type="EMBL" id="MBG0778942.1"/>
    </source>
</evidence>
<evidence type="ECO:0000256" key="1">
    <source>
        <dbReference type="SAM" id="Phobius"/>
    </source>
</evidence>
<dbReference type="SUPFAM" id="SSF48452">
    <property type="entry name" value="TPR-like"/>
    <property type="match status" value="1"/>
</dbReference>
<dbReference type="AlphaFoldDB" id="A0A931CT24"/>
<accession>A0A931CT24</accession>
<evidence type="ECO:0000313" key="3">
    <source>
        <dbReference type="Proteomes" id="UP000706172"/>
    </source>
</evidence>
<dbReference type="Proteomes" id="UP000706172">
    <property type="component" value="Unassembled WGS sequence"/>
</dbReference>